<dbReference type="PANTHER" id="PTHR32133:SF383">
    <property type="entry name" value="OS10G0144800 PROTEIN"/>
    <property type="match status" value="1"/>
</dbReference>
<dbReference type="Pfam" id="PF12937">
    <property type="entry name" value="F-box-like"/>
    <property type="match status" value="1"/>
</dbReference>
<reference evidence="3" key="1">
    <citation type="submission" date="2023-07" db="EMBL/GenBank/DDBJ databases">
        <title>A chromosome-level genome assembly of Lolium multiflorum.</title>
        <authorList>
            <person name="Chen Y."/>
            <person name="Copetti D."/>
            <person name="Kolliker R."/>
            <person name="Studer B."/>
        </authorList>
    </citation>
    <scope>NUCLEOTIDE SEQUENCE</scope>
    <source>
        <strain evidence="3">02402/16</strain>
        <tissue evidence="3">Leaf</tissue>
    </source>
</reference>
<dbReference type="InterPro" id="IPR001810">
    <property type="entry name" value="F-box_dom"/>
</dbReference>
<evidence type="ECO:0000259" key="2">
    <source>
        <dbReference type="PROSITE" id="PS50181"/>
    </source>
</evidence>
<organism evidence="3 4">
    <name type="scientific">Lolium multiflorum</name>
    <name type="common">Italian ryegrass</name>
    <name type="synonym">Lolium perenne subsp. multiflorum</name>
    <dbReference type="NCBI Taxonomy" id="4521"/>
    <lineage>
        <taxon>Eukaryota</taxon>
        <taxon>Viridiplantae</taxon>
        <taxon>Streptophyta</taxon>
        <taxon>Embryophyta</taxon>
        <taxon>Tracheophyta</taxon>
        <taxon>Spermatophyta</taxon>
        <taxon>Magnoliopsida</taxon>
        <taxon>Liliopsida</taxon>
        <taxon>Poales</taxon>
        <taxon>Poaceae</taxon>
        <taxon>BOP clade</taxon>
        <taxon>Pooideae</taxon>
        <taxon>Poodae</taxon>
        <taxon>Poeae</taxon>
        <taxon>Poeae Chloroplast Group 2 (Poeae type)</taxon>
        <taxon>Loliodinae</taxon>
        <taxon>Loliinae</taxon>
        <taxon>Lolium</taxon>
    </lineage>
</organism>
<protein>
    <recommendedName>
        <fullName evidence="2">F-box domain-containing protein</fullName>
    </recommendedName>
</protein>
<dbReference type="AlphaFoldDB" id="A0AAD8W732"/>
<sequence>MEENDPLGLGSGDQPTRQLPDDLLRNVFLRLPPDPSALAFVSEACKSWRRIVHDDANFLRSFREAHRNAPPLLGFFSDAVYGELHFTPTPTTFYGAINLPAPPPRFHAYGCTHGRLLLHGSGGEPLLVWDPLTSEEHLLPSPPPRFIPGQSCGAALVCDADHAHNVDCHSSPFRVVFAYSELVPLRSSHSHPPLVPKHTFACVYSSVTSSWGPVATIDIACHFDGKPGAVAGNSAAVYWMTGEASRVLEFHLDAQRLVLTETPLEVGRCDFLITPAMDAAGFSLVGVIGDYVLLFWREDGVAGWIHRTILPLDDFLPADHAYADQHLQIGEDGLLRSDDDEYEDELDAPMEPKVVGFSEQGDAVFLHTELGVFMIDLKSGGHQKVPTPTTYFTRVYPYSTFYTAGLGFPNLVINSLTRVLSPPHWFVLLPTHNSPITRSRPHWVLRSSAVGEEALARGTTAAGNEAPPPACSSSDVASSLLATPWRPPPLSLGATSKIKPTAYRALEVADVELGSHAEKQAHRSP</sequence>
<proteinExistence type="predicted"/>
<evidence type="ECO:0000256" key="1">
    <source>
        <dbReference type="SAM" id="MobiDB-lite"/>
    </source>
</evidence>
<name>A0AAD8W732_LOLMU</name>
<keyword evidence="4" id="KW-1185">Reference proteome</keyword>
<dbReference type="Gene3D" id="1.20.1280.50">
    <property type="match status" value="1"/>
</dbReference>
<gene>
    <name evidence="3" type="ORF">QYE76_060992</name>
</gene>
<dbReference type="InterPro" id="IPR036047">
    <property type="entry name" value="F-box-like_dom_sf"/>
</dbReference>
<feature type="region of interest" description="Disordered" evidence="1">
    <location>
        <begin position="456"/>
        <end position="475"/>
    </location>
</feature>
<evidence type="ECO:0000313" key="3">
    <source>
        <dbReference type="EMBL" id="KAK1643187.1"/>
    </source>
</evidence>
<dbReference type="Proteomes" id="UP001231189">
    <property type="component" value="Unassembled WGS sequence"/>
</dbReference>
<feature type="domain" description="F-box" evidence="2">
    <location>
        <begin position="13"/>
        <end position="61"/>
    </location>
</feature>
<comment type="caution">
    <text evidence="3">The sequence shown here is derived from an EMBL/GenBank/DDBJ whole genome shotgun (WGS) entry which is preliminary data.</text>
</comment>
<dbReference type="SUPFAM" id="SSF81383">
    <property type="entry name" value="F-box domain"/>
    <property type="match status" value="1"/>
</dbReference>
<accession>A0AAD8W732</accession>
<dbReference type="EMBL" id="JAUUTY010000004">
    <property type="protein sequence ID" value="KAK1643187.1"/>
    <property type="molecule type" value="Genomic_DNA"/>
</dbReference>
<dbReference type="PROSITE" id="PS50181">
    <property type="entry name" value="FBOX"/>
    <property type="match status" value="1"/>
</dbReference>
<evidence type="ECO:0000313" key="4">
    <source>
        <dbReference type="Proteomes" id="UP001231189"/>
    </source>
</evidence>
<dbReference type="PANTHER" id="PTHR32133">
    <property type="entry name" value="OS07G0120400 PROTEIN"/>
    <property type="match status" value="1"/>
</dbReference>